<dbReference type="AlphaFoldDB" id="A0AAD5TVB3"/>
<organism evidence="2 3">
    <name type="scientific">Clydaea vesicula</name>
    <dbReference type="NCBI Taxonomy" id="447962"/>
    <lineage>
        <taxon>Eukaryota</taxon>
        <taxon>Fungi</taxon>
        <taxon>Fungi incertae sedis</taxon>
        <taxon>Chytridiomycota</taxon>
        <taxon>Chytridiomycota incertae sedis</taxon>
        <taxon>Chytridiomycetes</taxon>
        <taxon>Lobulomycetales</taxon>
        <taxon>Lobulomycetaceae</taxon>
        <taxon>Clydaea</taxon>
    </lineage>
</organism>
<gene>
    <name evidence="2" type="ORF">HK099_000239</name>
</gene>
<comment type="caution">
    <text evidence="2">The sequence shown here is derived from an EMBL/GenBank/DDBJ whole genome shotgun (WGS) entry which is preliminary data.</text>
</comment>
<proteinExistence type="predicted"/>
<evidence type="ECO:0000313" key="3">
    <source>
        <dbReference type="Proteomes" id="UP001211065"/>
    </source>
</evidence>
<keyword evidence="3" id="KW-1185">Reference proteome</keyword>
<feature type="region of interest" description="Disordered" evidence="1">
    <location>
        <begin position="1"/>
        <end position="48"/>
    </location>
</feature>
<sequence length="93" mass="10528">QTFKQKTDDKAKNPTFNLPRKPVASHHDSLTIPKLNNDSNNTFDNSESKNRLLDFSRPLSFAFTSKEVLDQVLTTKPPPMPTTTLSNYSNALY</sequence>
<feature type="non-terminal residue" evidence="2">
    <location>
        <position position="1"/>
    </location>
</feature>
<dbReference type="EMBL" id="JADGJW010001045">
    <property type="protein sequence ID" value="KAJ3207598.1"/>
    <property type="molecule type" value="Genomic_DNA"/>
</dbReference>
<reference evidence="2" key="1">
    <citation type="submission" date="2020-05" db="EMBL/GenBank/DDBJ databases">
        <title>Phylogenomic resolution of chytrid fungi.</title>
        <authorList>
            <person name="Stajich J.E."/>
            <person name="Amses K."/>
            <person name="Simmons R."/>
            <person name="Seto K."/>
            <person name="Myers J."/>
            <person name="Bonds A."/>
            <person name="Quandt C.A."/>
            <person name="Barry K."/>
            <person name="Liu P."/>
            <person name="Grigoriev I."/>
            <person name="Longcore J.E."/>
            <person name="James T.Y."/>
        </authorList>
    </citation>
    <scope>NUCLEOTIDE SEQUENCE</scope>
    <source>
        <strain evidence="2">JEL0476</strain>
    </source>
</reference>
<accession>A0AAD5TVB3</accession>
<protein>
    <submittedName>
        <fullName evidence="2">Uncharacterized protein</fullName>
    </submittedName>
</protein>
<evidence type="ECO:0000313" key="2">
    <source>
        <dbReference type="EMBL" id="KAJ3207598.1"/>
    </source>
</evidence>
<name>A0AAD5TVB3_9FUNG</name>
<dbReference type="Proteomes" id="UP001211065">
    <property type="component" value="Unassembled WGS sequence"/>
</dbReference>
<feature type="compositionally biased region" description="Basic and acidic residues" evidence="1">
    <location>
        <begin position="1"/>
        <end position="12"/>
    </location>
</feature>
<evidence type="ECO:0000256" key="1">
    <source>
        <dbReference type="SAM" id="MobiDB-lite"/>
    </source>
</evidence>
<feature type="region of interest" description="Disordered" evidence="1">
    <location>
        <begin position="74"/>
        <end position="93"/>
    </location>
</feature>
<feature type="compositionally biased region" description="Polar residues" evidence="1">
    <location>
        <begin position="34"/>
        <end position="45"/>
    </location>
</feature>